<gene>
    <name evidence="1" type="ORF">PREVCOP_03681</name>
</gene>
<dbReference type="Proteomes" id="UP000004477">
    <property type="component" value="Unassembled WGS sequence"/>
</dbReference>
<reference evidence="1" key="1">
    <citation type="submission" date="2009-11" db="EMBL/GenBank/DDBJ databases">
        <authorList>
            <person name="Weinstock G."/>
            <person name="Sodergren E."/>
            <person name="Clifton S."/>
            <person name="Fulton L."/>
            <person name="Fulton B."/>
            <person name="Courtney L."/>
            <person name="Fronick C."/>
            <person name="Harrison M."/>
            <person name="Strong C."/>
            <person name="Farmer C."/>
            <person name="Delahaunty K."/>
            <person name="Markovic C."/>
            <person name="Hall O."/>
            <person name="Minx P."/>
            <person name="Tomlinson C."/>
            <person name="Mitreva M."/>
            <person name="Nelson J."/>
            <person name="Hou S."/>
            <person name="Wollam A."/>
            <person name="Pepin K.H."/>
            <person name="Johnson M."/>
            <person name="Bhonagiri V."/>
            <person name="Nash W.E."/>
            <person name="Warren W."/>
            <person name="Chinwalla A."/>
            <person name="Mardis E.R."/>
            <person name="Wilson R.K."/>
        </authorList>
    </citation>
    <scope>NUCLEOTIDE SEQUENCE [LARGE SCALE GENOMIC DNA]</scope>
    <source>
        <strain evidence="1">DSM 18205</strain>
    </source>
</reference>
<dbReference type="HOGENOM" id="CLU_2937790_0_0_10"/>
<dbReference type="EMBL" id="ACBX02000003">
    <property type="protein sequence ID" value="EFB36808.1"/>
    <property type="molecule type" value="Genomic_DNA"/>
</dbReference>
<proteinExistence type="predicted"/>
<sequence length="60" mass="6841">MPKALGKFTQLPWASLLIAFWAKAGRVGIARVRASAKVWQKTQTAQHLLFKYQSFSVFFL</sequence>
<protein>
    <submittedName>
        <fullName evidence="1">Uncharacterized protein</fullName>
    </submittedName>
</protein>
<keyword evidence="2" id="KW-1185">Reference proteome</keyword>
<comment type="caution">
    <text evidence="1">The sequence shown here is derived from an EMBL/GenBank/DDBJ whole genome shotgun (WGS) entry which is preliminary data.</text>
</comment>
<evidence type="ECO:0000313" key="1">
    <source>
        <dbReference type="EMBL" id="EFB36808.1"/>
    </source>
</evidence>
<dbReference type="PaxDb" id="537011-PREVCOP_03681"/>
<dbReference type="STRING" id="537011.PREVCOP_03681"/>
<dbReference type="AlphaFoldDB" id="D1P924"/>
<accession>D1P924</accession>
<organism evidence="1 2">
    <name type="scientific">Segatella copri DSM 18205</name>
    <dbReference type="NCBI Taxonomy" id="537011"/>
    <lineage>
        <taxon>Bacteria</taxon>
        <taxon>Pseudomonadati</taxon>
        <taxon>Bacteroidota</taxon>
        <taxon>Bacteroidia</taxon>
        <taxon>Bacteroidales</taxon>
        <taxon>Prevotellaceae</taxon>
        <taxon>Segatella</taxon>
    </lineage>
</organism>
<evidence type="ECO:0000313" key="2">
    <source>
        <dbReference type="Proteomes" id="UP000004477"/>
    </source>
</evidence>
<name>D1P924_9BACT</name>